<keyword evidence="2" id="KW-1185">Reference proteome</keyword>
<organism evidence="1 2">
    <name type="scientific">Desulfovibrio legallii</name>
    <dbReference type="NCBI Taxonomy" id="571438"/>
    <lineage>
        <taxon>Bacteria</taxon>
        <taxon>Pseudomonadati</taxon>
        <taxon>Thermodesulfobacteriota</taxon>
        <taxon>Desulfovibrionia</taxon>
        <taxon>Desulfovibrionales</taxon>
        <taxon>Desulfovibrionaceae</taxon>
        <taxon>Desulfovibrio</taxon>
    </lineage>
</organism>
<dbReference type="SUPFAM" id="SSF51120">
    <property type="entry name" value="beta-Roll"/>
    <property type="match status" value="1"/>
</dbReference>
<protein>
    <submittedName>
        <fullName evidence="1">Serralysin</fullName>
    </submittedName>
</protein>
<name>A0A1G7R412_9BACT</name>
<dbReference type="AlphaFoldDB" id="A0A1G7R412"/>
<dbReference type="Proteomes" id="UP000199355">
    <property type="component" value="Unassembled WGS sequence"/>
</dbReference>
<evidence type="ECO:0000313" key="2">
    <source>
        <dbReference type="Proteomes" id="UP000199355"/>
    </source>
</evidence>
<accession>A0A1G7R412</accession>
<dbReference type="Gene3D" id="2.160.20.160">
    <property type="match status" value="1"/>
</dbReference>
<dbReference type="InterPro" id="IPR011049">
    <property type="entry name" value="Serralysin-like_metalloprot_C"/>
</dbReference>
<dbReference type="RefSeq" id="WP_218970751.1">
    <property type="nucleotide sequence ID" value="NZ_FNBX01000028.1"/>
</dbReference>
<feature type="non-terminal residue" evidence="1">
    <location>
        <position position="1"/>
    </location>
</feature>
<dbReference type="STRING" id="571438.SAMN05192586_1281"/>
<sequence length="334" mass="32974">YGTEAVTGGDGTDTLKLASSVTGNVTLGTSITNIETVDLSAITDTVTGVNLTGFTSATTYDLGDTFAGAATVTGGAGNDTFTVGTLSEDGTVSLAGGDGNDTFTVGAVTDALTINGGAGTNTLELASSVTGNVTLGTSITNIETVDLSATTGVNLTGFTSSATTYDLGDTFAGVATVTGGSAADTFEVKTTDTGAVSLNGDGGGDTYKLQVNGYNKVTITGTAGSKDTVDFFGVTATTADLTNVNGSGVYASTDSSGNLLLSFDSAGSSFLAFASVSGNDDEDTMNFKNADGSVQLAGVDLKDVADLTLQNGTWTQLKFTVTGGTTTYSGVTAA</sequence>
<evidence type="ECO:0000313" key="1">
    <source>
        <dbReference type="EMBL" id="SDG05477.1"/>
    </source>
</evidence>
<dbReference type="EMBL" id="FNBX01000028">
    <property type="protein sequence ID" value="SDG05477.1"/>
    <property type="molecule type" value="Genomic_DNA"/>
</dbReference>
<gene>
    <name evidence="1" type="ORF">SAMN05192586_1281</name>
</gene>
<reference evidence="2" key="1">
    <citation type="submission" date="2016-10" db="EMBL/GenBank/DDBJ databases">
        <authorList>
            <person name="Varghese N."/>
            <person name="Submissions S."/>
        </authorList>
    </citation>
    <scope>NUCLEOTIDE SEQUENCE [LARGE SCALE GENOMIC DNA]</scope>
    <source>
        <strain evidence="2">KHC7</strain>
    </source>
</reference>
<proteinExistence type="predicted"/>
<dbReference type="PRINTS" id="PR00313">
    <property type="entry name" value="CABNDNGRPT"/>
</dbReference>